<dbReference type="RefSeq" id="WP_091503250.1">
    <property type="nucleotide sequence ID" value="NZ_FOLI01000010.1"/>
</dbReference>
<dbReference type="OrthoDB" id="9954757at2"/>
<evidence type="ECO:0000313" key="2">
    <source>
        <dbReference type="EMBL" id="SFC22811.1"/>
    </source>
</evidence>
<dbReference type="STRING" id="283737.SAMN05660453_0004"/>
<protein>
    <recommendedName>
        <fullName evidence="4">DUF4355 domain-containing protein</fullName>
    </recommendedName>
</protein>
<dbReference type="InterPro" id="IPR025580">
    <property type="entry name" value="Gp46"/>
</dbReference>
<organism evidence="2 3">
    <name type="scientific">Fructobacillus durionis</name>
    <dbReference type="NCBI Taxonomy" id="283737"/>
    <lineage>
        <taxon>Bacteria</taxon>
        <taxon>Bacillati</taxon>
        <taxon>Bacillota</taxon>
        <taxon>Bacilli</taxon>
        <taxon>Lactobacillales</taxon>
        <taxon>Lactobacillaceae</taxon>
        <taxon>Fructobacillus</taxon>
    </lineage>
</organism>
<accession>A0A1I1HG42</accession>
<dbReference type="Proteomes" id="UP000199376">
    <property type="component" value="Unassembled WGS sequence"/>
</dbReference>
<dbReference type="AlphaFoldDB" id="A0A1I1HG42"/>
<evidence type="ECO:0000313" key="3">
    <source>
        <dbReference type="Proteomes" id="UP000199376"/>
    </source>
</evidence>
<dbReference type="Pfam" id="PF14265">
    <property type="entry name" value="DUF4355"/>
    <property type="match status" value="1"/>
</dbReference>
<keyword evidence="3" id="KW-1185">Reference proteome</keyword>
<feature type="region of interest" description="Disordered" evidence="1">
    <location>
        <begin position="152"/>
        <end position="182"/>
    </location>
</feature>
<evidence type="ECO:0000256" key="1">
    <source>
        <dbReference type="SAM" id="MobiDB-lite"/>
    </source>
</evidence>
<gene>
    <name evidence="2" type="ORF">SAMN05660453_0004</name>
</gene>
<feature type="compositionally biased region" description="Acidic residues" evidence="1">
    <location>
        <begin position="11"/>
        <end position="21"/>
    </location>
</feature>
<sequence>MSQEVNTQVDQEPEVQGDESQQETQTLSQEEANKLAEQEAERRVAKARAKWEETMKDKLEEAKSEGEKLAKMSAQEKADQAAKKQAEEMKAREEALNKRELTASVRDELADKNLPSDLAETLVSIGDAEQISKAITTLDGLIAERVNQEVNQKLQGSGKPKGGASSLTDENDPFAAKAAKYK</sequence>
<feature type="region of interest" description="Disordered" evidence="1">
    <location>
        <begin position="1"/>
        <end position="99"/>
    </location>
</feature>
<feature type="compositionally biased region" description="Basic and acidic residues" evidence="1">
    <location>
        <begin position="31"/>
        <end position="99"/>
    </location>
</feature>
<dbReference type="EMBL" id="FOLI01000010">
    <property type="protein sequence ID" value="SFC22811.1"/>
    <property type="molecule type" value="Genomic_DNA"/>
</dbReference>
<evidence type="ECO:0008006" key="4">
    <source>
        <dbReference type="Google" id="ProtNLM"/>
    </source>
</evidence>
<proteinExistence type="predicted"/>
<feature type="compositionally biased region" description="Polar residues" evidence="1">
    <location>
        <begin position="1"/>
        <end position="10"/>
    </location>
</feature>
<name>A0A1I1HG42_9LACO</name>
<reference evidence="3" key="1">
    <citation type="submission" date="2016-10" db="EMBL/GenBank/DDBJ databases">
        <authorList>
            <person name="Varghese N."/>
            <person name="Submissions S."/>
        </authorList>
    </citation>
    <scope>NUCLEOTIDE SEQUENCE [LARGE SCALE GENOMIC DNA]</scope>
    <source>
        <strain evidence="3">DSM 19113</strain>
    </source>
</reference>